<feature type="binding site" evidence="13">
    <location>
        <position position="141"/>
    </location>
    <ligand>
        <name>FMN</name>
        <dbReference type="ChEBI" id="CHEBI:58210"/>
    </ligand>
</feature>
<dbReference type="RefSeq" id="WP_077426337.1">
    <property type="nucleotide sequence ID" value="NZ_MLHH01000003.1"/>
</dbReference>
<evidence type="ECO:0000256" key="6">
    <source>
        <dbReference type="ARBA" id="ARBA00022475"/>
    </source>
</evidence>
<dbReference type="InterPro" id="IPR005719">
    <property type="entry name" value="Dihydroorotate_DH_2"/>
</dbReference>
<dbReference type="InterPro" id="IPR013785">
    <property type="entry name" value="Aldolase_TIM"/>
</dbReference>
<dbReference type="GO" id="GO:0044205">
    <property type="term" value="P:'de novo' UMP biosynthetic process"/>
    <property type="evidence" value="ECO:0007669"/>
    <property type="project" value="UniProtKB-UniRule"/>
</dbReference>
<dbReference type="InterPro" id="IPR001295">
    <property type="entry name" value="Dihydroorotate_DH_CS"/>
</dbReference>
<evidence type="ECO:0000256" key="11">
    <source>
        <dbReference type="ARBA" id="ARBA00023136"/>
    </source>
</evidence>
<comment type="similarity">
    <text evidence="4 13">Belongs to the dihydroorotate dehydrogenase family. Type 2 subfamily.</text>
</comment>
<comment type="subunit">
    <text evidence="5 13">Monomer.</text>
</comment>
<keyword evidence="10 13" id="KW-0560">Oxidoreductase</keyword>
<protein>
    <recommendedName>
        <fullName evidence="13">Dihydroorotate dehydrogenase (quinone)</fullName>
        <ecNumber evidence="13">1.3.5.2</ecNumber>
    </recommendedName>
    <alternativeName>
        <fullName evidence="13">DHOdehase</fullName>
        <shortName evidence="13">DHOD</shortName>
        <shortName evidence="13">DHODase</shortName>
    </alternativeName>
    <alternativeName>
        <fullName evidence="13">Dihydroorotate oxidase</fullName>
    </alternativeName>
</protein>
<dbReference type="Pfam" id="PF01180">
    <property type="entry name" value="DHO_dh"/>
    <property type="match status" value="1"/>
</dbReference>
<reference evidence="15 16" key="1">
    <citation type="submission" date="2016-10" db="EMBL/GenBank/DDBJ databases">
        <title>Rodentibacter gen. nov. and new species.</title>
        <authorList>
            <person name="Christensen H."/>
        </authorList>
    </citation>
    <scope>NUCLEOTIDE SEQUENCE [LARGE SCALE GENOMIC DNA]</scope>
    <source>
        <strain evidence="15 16">Ac69</strain>
    </source>
</reference>
<evidence type="ECO:0000256" key="3">
    <source>
        <dbReference type="ARBA" id="ARBA00005161"/>
    </source>
</evidence>
<evidence type="ECO:0000256" key="1">
    <source>
        <dbReference type="ARBA" id="ARBA00003125"/>
    </source>
</evidence>
<dbReference type="GO" id="GO:0106430">
    <property type="term" value="F:dihydroorotate dehydrogenase (quinone) activity"/>
    <property type="evidence" value="ECO:0007669"/>
    <property type="project" value="UniProtKB-EC"/>
</dbReference>
<dbReference type="Proteomes" id="UP000189437">
    <property type="component" value="Unassembled WGS sequence"/>
</dbReference>
<evidence type="ECO:0000256" key="5">
    <source>
        <dbReference type="ARBA" id="ARBA00011245"/>
    </source>
</evidence>
<sequence length="339" mass="36956">MYKLFRQCIFQMDAETAHNFTLQCLKFAGHPLLQPLLRSVIGTPKGLAKTVMGVRFPNPIGLAAGADKNGDAIDGFGALGFGFVEVGTVTPLAQDGNAKPRQFRLIEAEGIINRNGFNNNGIDYLIENVKKARYRGVIGINIGKNKQTPLEHGKDDYIFCLNKAYNYAGYITVNISSPNTPDLRQLQYGDYFDDLLQSIKARQAILADQYNKYVPIAVKIAPDLSEAELVQIADALVRHKMDGVIATNTTVSRENVAGLKNAEEQGGLSGKPLQQKSTAIIKRLNEELKGQIPIIGSGGIDGVQNAQEKMAAGAQLLQVYSGLIYHGPKLVKELVKTIK</sequence>
<keyword evidence="8 13" id="KW-0288">FMN</keyword>
<keyword evidence="11 13" id="KW-0472">Membrane</keyword>
<dbReference type="PROSITE" id="PS00911">
    <property type="entry name" value="DHODEHASE_1"/>
    <property type="match status" value="1"/>
</dbReference>
<accession>A0A1V3ICC8</accession>
<dbReference type="EMBL" id="MLHH01000003">
    <property type="protein sequence ID" value="OOF37510.1"/>
    <property type="molecule type" value="Genomic_DNA"/>
</dbReference>
<keyword evidence="16" id="KW-1185">Reference proteome</keyword>
<comment type="caution">
    <text evidence="15">The sequence shown here is derived from an EMBL/GenBank/DDBJ whole genome shotgun (WGS) entry which is preliminary data.</text>
</comment>
<evidence type="ECO:0000256" key="13">
    <source>
        <dbReference type="HAMAP-Rule" id="MF_00225"/>
    </source>
</evidence>
<dbReference type="EC" id="1.3.5.2" evidence="13"/>
<dbReference type="NCBIfam" id="TIGR01036">
    <property type="entry name" value="pyrD_sub2"/>
    <property type="match status" value="1"/>
</dbReference>
<dbReference type="OrthoDB" id="9802377at2"/>
<feature type="active site" description="Nucleophile" evidence="13">
    <location>
        <position position="177"/>
    </location>
</feature>
<dbReference type="AlphaFoldDB" id="A0A1V3ICC8"/>
<dbReference type="Gene3D" id="3.20.20.70">
    <property type="entry name" value="Aldolase class I"/>
    <property type="match status" value="1"/>
</dbReference>
<feature type="binding site" evidence="13">
    <location>
        <begin position="320"/>
        <end position="321"/>
    </location>
    <ligand>
        <name>FMN</name>
        <dbReference type="ChEBI" id="CHEBI:58210"/>
    </ligand>
</feature>
<feature type="binding site" evidence="13">
    <location>
        <position position="174"/>
    </location>
    <ligand>
        <name>FMN</name>
        <dbReference type="ChEBI" id="CHEBI:58210"/>
    </ligand>
</feature>
<evidence type="ECO:0000256" key="4">
    <source>
        <dbReference type="ARBA" id="ARBA00005359"/>
    </source>
</evidence>
<feature type="binding site" evidence="13">
    <location>
        <position position="179"/>
    </location>
    <ligand>
        <name>substrate</name>
    </ligand>
</feature>
<evidence type="ECO:0000256" key="7">
    <source>
        <dbReference type="ARBA" id="ARBA00022630"/>
    </source>
</evidence>
<dbReference type="STRING" id="1908258.BKK48_00855"/>
<gene>
    <name evidence="13" type="primary">pyrD</name>
    <name evidence="15" type="ORF">BKK48_00855</name>
</gene>
<feature type="binding site" evidence="13">
    <location>
        <position position="247"/>
    </location>
    <ligand>
        <name>FMN</name>
        <dbReference type="ChEBI" id="CHEBI:58210"/>
    </ligand>
</feature>
<dbReference type="PIRSF" id="PIRSF000164">
    <property type="entry name" value="DHO_oxidase"/>
    <property type="match status" value="1"/>
</dbReference>
<dbReference type="PANTHER" id="PTHR48109:SF4">
    <property type="entry name" value="DIHYDROOROTATE DEHYDROGENASE (QUINONE), MITOCHONDRIAL"/>
    <property type="match status" value="1"/>
</dbReference>
<feature type="binding site" evidence="13">
    <location>
        <begin position="64"/>
        <end position="68"/>
    </location>
    <ligand>
        <name>FMN</name>
        <dbReference type="ChEBI" id="CHEBI:58210"/>
    </ligand>
</feature>
<keyword evidence="9 13" id="KW-0665">Pyrimidine biosynthesis</keyword>
<feature type="binding site" evidence="13">
    <location>
        <position position="88"/>
    </location>
    <ligand>
        <name>FMN</name>
        <dbReference type="ChEBI" id="CHEBI:58210"/>
    </ligand>
</feature>
<evidence type="ECO:0000256" key="9">
    <source>
        <dbReference type="ARBA" id="ARBA00022975"/>
    </source>
</evidence>
<feature type="binding site" evidence="13">
    <location>
        <begin position="248"/>
        <end position="249"/>
    </location>
    <ligand>
        <name>substrate</name>
    </ligand>
</feature>
<feature type="domain" description="Dihydroorotate dehydrogenase catalytic" evidence="14">
    <location>
        <begin position="47"/>
        <end position="338"/>
    </location>
</feature>
<dbReference type="InterPro" id="IPR012135">
    <property type="entry name" value="Dihydroorotate_DH_1_2"/>
</dbReference>
<evidence type="ECO:0000313" key="16">
    <source>
        <dbReference type="Proteomes" id="UP000189437"/>
    </source>
</evidence>
<dbReference type="NCBIfam" id="NF003645">
    <property type="entry name" value="PRK05286.1-2"/>
    <property type="match status" value="1"/>
</dbReference>
<dbReference type="InterPro" id="IPR050074">
    <property type="entry name" value="DHO_dehydrogenase"/>
</dbReference>
<comment type="pathway">
    <text evidence="3 13">Pyrimidine metabolism; UMP biosynthesis via de novo pathway; orotate from (S)-dihydroorotate (quinone route): step 1/1.</text>
</comment>
<proteinExistence type="inferred from homology"/>
<dbReference type="CDD" id="cd04738">
    <property type="entry name" value="DHOD_2_like"/>
    <property type="match status" value="1"/>
</dbReference>
<dbReference type="InterPro" id="IPR005720">
    <property type="entry name" value="Dihydroorotate_DH_cat"/>
</dbReference>
<evidence type="ECO:0000256" key="10">
    <source>
        <dbReference type="ARBA" id="ARBA00023002"/>
    </source>
</evidence>
<evidence type="ECO:0000256" key="8">
    <source>
        <dbReference type="ARBA" id="ARBA00022643"/>
    </source>
</evidence>
<dbReference type="FunFam" id="3.20.20.70:FF:000028">
    <property type="entry name" value="Dihydroorotate dehydrogenase (quinone)"/>
    <property type="match status" value="1"/>
</dbReference>
<evidence type="ECO:0000313" key="15">
    <source>
        <dbReference type="EMBL" id="OOF37510.1"/>
    </source>
</evidence>
<comment type="catalytic activity">
    <reaction evidence="12 13">
        <text>(S)-dihydroorotate + a quinone = orotate + a quinol</text>
        <dbReference type="Rhea" id="RHEA:30187"/>
        <dbReference type="ChEBI" id="CHEBI:24646"/>
        <dbReference type="ChEBI" id="CHEBI:30839"/>
        <dbReference type="ChEBI" id="CHEBI:30864"/>
        <dbReference type="ChEBI" id="CHEBI:132124"/>
        <dbReference type="EC" id="1.3.5.2"/>
    </reaction>
</comment>
<comment type="subcellular location">
    <subcellularLocation>
        <location evidence="2 13">Cell membrane</location>
        <topology evidence="2 13">Peripheral membrane protein</topology>
    </subcellularLocation>
</comment>
<dbReference type="GO" id="GO:0005737">
    <property type="term" value="C:cytoplasm"/>
    <property type="evidence" value="ECO:0007669"/>
    <property type="project" value="InterPro"/>
</dbReference>
<dbReference type="GO" id="GO:0005886">
    <property type="term" value="C:plasma membrane"/>
    <property type="evidence" value="ECO:0007669"/>
    <property type="project" value="UniProtKB-SubCell"/>
</dbReference>
<dbReference type="HAMAP" id="MF_00225">
    <property type="entry name" value="DHO_dh_type2"/>
    <property type="match status" value="1"/>
</dbReference>
<evidence type="ECO:0000256" key="2">
    <source>
        <dbReference type="ARBA" id="ARBA00004202"/>
    </source>
</evidence>
<dbReference type="NCBIfam" id="NF003646">
    <property type="entry name" value="PRK05286.1-4"/>
    <property type="match status" value="1"/>
</dbReference>
<feature type="binding site" evidence="13">
    <location>
        <position position="299"/>
    </location>
    <ligand>
        <name>FMN</name>
        <dbReference type="ChEBI" id="CHEBI:58210"/>
    </ligand>
</feature>
<dbReference type="PANTHER" id="PTHR48109">
    <property type="entry name" value="DIHYDROOROTATE DEHYDROGENASE (QUINONE), MITOCHONDRIAL-RELATED"/>
    <property type="match status" value="1"/>
</dbReference>
<name>A0A1V3ICC8_9PAST</name>
<feature type="binding site" evidence="13">
    <location>
        <position position="68"/>
    </location>
    <ligand>
        <name>substrate</name>
    </ligand>
</feature>
<dbReference type="UniPathway" id="UPA00070">
    <property type="reaction ID" value="UER00946"/>
</dbReference>
<feature type="binding site" evidence="13">
    <location>
        <position position="219"/>
    </location>
    <ligand>
        <name>FMN</name>
        <dbReference type="ChEBI" id="CHEBI:58210"/>
    </ligand>
</feature>
<dbReference type="NCBIfam" id="NF003652">
    <property type="entry name" value="PRK05286.2-5"/>
    <property type="match status" value="1"/>
</dbReference>
<dbReference type="NCBIfam" id="NF003644">
    <property type="entry name" value="PRK05286.1-1"/>
    <property type="match status" value="1"/>
</dbReference>
<dbReference type="PROSITE" id="PS00912">
    <property type="entry name" value="DHODEHASE_2"/>
    <property type="match status" value="1"/>
</dbReference>
<feature type="binding site" evidence="13">
    <location>
        <position position="174"/>
    </location>
    <ligand>
        <name>substrate</name>
    </ligand>
</feature>
<keyword evidence="7 13" id="KW-0285">Flavoprotein</keyword>
<evidence type="ECO:0000256" key="12">
    <source>
        <dbReference type="ARBA" id="ARBA00048639"/>
    </source>
</evidence>
<dbReference type="SUPFAM" id="SSF51395">
    <property type="entry name" value="FMN-linked oxidoreductases"/>
    <property type="match status" value="1"/>
</dbReference>
<comment type="function">
    <text evidence="1 13">Catalyzes the conversion of dihydroorotate to orotate with quinone as electron acceptor.</text>
</comment>
<evidence type="ECO:0000259" key="14">
    <source>
        <dbReference type="Pfam" id="PF01180"/>
    </source>
</evidence>
<comment type="cofactor">
    <cofactor evidence="13">
        <name>FMN</name>
        <dbReference type="ChEBI" id="CHEBI:58210"/>
    </cofactor>
    <text evidence="13">Binds 1 FMN per subunit.</text>
</comment>
<feature type="binding site" evidence="13">
    <location>
        <position position="270"/>
    </location>
    <ligand>
        <name>FMN</name>
        <dbReference type="ChEBI" id="CHEBI:58210"/>
    </ligand>
</feature>
<dbReference type="GO" id="GO:0006207">
    <property type="term" value="P:'de novo' pyrimidine nucleobase biosynthetic process"/>
    <property type="evidence" value="ECO:0007669"/>
    <property type="project" value="UniProtKB-UniRule"/>
</dbReference>
<organism evidence="15 16">
    <name type="scientific">Rodentibacter heidelbergensis</name>
    <dbReference type="NCBI Taxonomy" id="1908258"/>
    <lineage>
        <taxon>Bacteria</taxon>
        <taxon>Pseudomonadati</taxon>
        <taxon>Pseudomonadota</taxon>
        <taxon>Gammaproteobacteria</taxon>
        <taxon>Pasteurellales</taxon>
        <taxon>Pasteurellaceae</taxon>
        <taxon>Rodentibacter</taxon>
    </lineage>
</organism>
<feature type="binding site" evidence="13">
    <location>
        <begin position="113"/>
        <end position="117"/>
    </location>
    <ligand>
        <name>substrate</name>
    </ligand>
</feature>
<keyword evidence="6 13" id="KW-1003">Cell membrane</keyword>